<evidence type="ECO:0000313" key="2">
    <source>
        <dbReference type="EMBL" id="TID19456.1"/>
    </source>
</evidence>
<dbReference type="AlphaFoldDB" id="A0A4Z1P093"/>
<feature type="compositionally biased region" description="Basic and acidic residues" evidence="1">
    <location>
        <begin position="44"/>
        <end position="57"/>
    </location>
</feature>
<gene>
    <name evidence="2" type="ORF">E6O75_ATG06794</name>
</gene>
<sequence length="74" mass="8334">MPNHGYTQYSSDPNEWSDIDDDDDLPDDASDIDDSYSSDTDSVCSDKSDGDRNDKPPTRHGRFRGEPGTWGPFY</sequence>
<reference evidence="2 3" key="1">
    <citation type="submission" date="2019-04" db="EMBL/GenBank/DDBJ databases">
        <title>High contiguity whole genome sequence and gene annotation resource for two Venturia nashicola isolates.</title>
        <authorList>
            <person name="Prokchorchik M."/>
            <person name="Won K."/>
            <person name="Lee Y."/>
            <person name="Choi E.D."/>
            <person name="Segonzac C."/>
            <person name="Sohn K.H."/>
        </authorList>
    </citation>
    <scope>NUCLEOTIDE SEQUENCE [LARGE SCALE GENOMIC DNA]</scope>
    <source>
        <strain evidence="2 3">PRI2</strain>
    </source>
</reference>
<feature type="compositionally biased region" description="Acidic residues" evidence="1">
    <location>
        <begin position="15"/>
        <end position="36"/>
    </location>
</feature>
<proteinExistence type="predicted"/>
<feature type="region of interest" description="Disordered" evidence="1">
    <location>
        <begin position="1"/>
        <end position="74"/>
    </location>
</feature>
<evidence type="ECO:0000313" key="3">
    <source>
        <dbReference type="Proteomes" id="UP000298493"/>
    </source>
</evidence>
<organism evidence="2 3">
    <name type="scientific">Venturia nashicola</name>
    <dbReference type="NCBI Taxonomy" id="86259"/>
    <lineage>
        <taxon>Eukaryota</taxon>
        <taxon>Fungi</taxon>
        <taxon>Dikarya</taxon>
        <taxon>Ascomycota</taxon>
        <taxon>Pezizomycotina</taxon>
        <taxon>Dothideomycetes</taxon>
        <taxon>Pleosporomycetidae</taxon>
        <taxon>Venturiales</taxon>
        <taxon>Venturiaceae</taxon>
        <taxon>Venturia</taxon>
    </lineage>
</organism>
<dbReference type="EMBL" id="SNSC02000012">
    <property type="protein sequence ID" value="TID19456.1"/>
    <property type="molecule type" value="Genomic_DNA"/>
</dbReference>
<evidence type="ECO:0000256" key="1">
    <source>
        <dbReference type="SAM" id="MobiDB-lite"/>
    </source>
</evidence>
<name>A0A4Z1P093_9PEZI</name>
<dbReference type="Proteomes" id="UP000298493">
    <property type="component" value="Unassembled WGS sequence"/>
</dbReference>
<feature type="compositionally biased region" description="Polar residues" evidence="1">
    <location>
        <begin position="1"/>
        <end position="10"/>
    </location>
</feature>
<keyword evidence="3" id="KW-1185">Reference proteome</keyword>
<protein>
    <submittedName>
        <fullName evidence="2">Uncharacterized protein</fullName>
    </submittedName>
</protein>
<comment type="caution">
    <text evidence="2">The sequence shown here is derived from an EMBL/GenBank/DDBJ whole genome shotgun (WGS) entry which is preliminary data.</text>
</comment>
<accession>A0A4Z1P093</accession>